<dbReference type="Proteomes" id="UP000797356">
    <property type="component" value="Chromosome 7"/>
</dbReference>
<sequence>MLHRKILTLLHAHHQPSHASSPFASLRAPFPFSSFPPSQISIYTKSLRKNNSMSSNRLSEMLMSKWQRLAAKGGRKRSKGHFVVYAKGGKRYVVPLKYLDHPIFQVLLEMAEEEFGTRSHGPLRVPCEEELMEHIVFLLKTNPAEDVEKALVSITSLRGPSFSSLFPLCHSQNHRHNMVL</sequence>
<proteinExistence type="inferred from homology"/>
<evidence type="ECO:0000313" key="3">
    <source>
        <dbReference type="Proteomes" id="UP000797356"/>
    </source>
</evidence>
<accession>A0A8K0N5H1</accession>
<evidence type="ECO:0000313" key="2">
    <source>
        <dbReference type="EMBL" id="KAG1355368.1"/>
    </source>
</evidence>
<reference evidence="2" key="1">
    <citation type="journal article" date="2017" name="Gigascience">
        <title>The genome draft of coconut (Cocos nucifera).</title>
        <authorList>
            <person name="Xiao Y."/>
            <person name="Xu P."/>
            <person name="Fan H."/>
            <person name="Baudouin L."/>
            <person name="Xia W."/>
            <person name="Bocs S."/>
            <person name="Xu J."/>
            <person name="Li Q."/>
            <person name="Guo A."/>
            <person name="Zhou L."/>
            <person name="Li J."/>
            <person name="Wu Y."/>
            <person name="Ma Z."/>
            <person name="Armero A."/>
            <person name="Issali A.E."/>
            <person name="Liu N."/>
            <person name="Peng M."/>
            <person name="Yang Y."/>
        </authorList>
    </citation>
    <scope>NUCLEOTIDE SEQUENCE</scope>
    <source>
        <tissue evidence="2">Spear leaf of Hainan Tall coconut</tissue>
    </source>
</reference>
<name>A0A8K0N5H1_COCNU</name>
<dbReference type="PANTHER" id="PTHR31175">
    <property type="entry name" value="AUXIN-RESPONSIVE FAMILY PROTEIN"/>
    <property type="match status" value="1"/>
</dbReference>
<comment type="similarity">
    <text evidence="1">Belongs to the ARG7 family.</text>
</comment>
<dbReference type="EMBL" id="CM017878">
    <property type="protein sequence ID" value="KAG1355368.1"/>
    <property type="molecule type" value="Genomic_DNA"/>
</dbReference>
<dbReference type="AlphaFoldDB" id="A0A8K0N5H1"/>
<dbReference type="PANTHER" id="PTHR31175:SF120">
    <property type="entry name" value="OS09G0547100 PROTEIN"/>
    <property type="match status" value="1"/>
</dbReference>
<dbReference type="OrthoDB" id="1916968at2759"/>
<reference evidence="2" key="2">
    <citation type="submission" date="2019-07" db="EMBL/GenBank/DDBJ databases">
        <authorList>
            <person name="Yang Y."/>
            <person name="Bocs S."/>
            <person name="Baudouin L."/>
        </authorList>
    </citation>
    <scope>NUCLEOTIDE SEQUENCE</scope>
    <source>
        <tissue evidence="2">Spear leaf of Hainan Tall coconut</tissue>
    </source>
</reference>
<evidence type="ECO:0000256" key="1">
    <source>
        <dbReference type="ARBA" id="ARBA00006974"/>
    </source>
</evidence>
<dbReference type="GO" id="GO:0009733">
    <property type="term" value="P:response to auxin"/>
    <property type="evidence" value="ECO:0007669"/>
    <property type="project" value="InterPro"/>
</dbReference>
<dbReference type="InterPro" id="IPR003676">
    <property type="entry name" value="SAUR_fam"/>
</dbReference>
<dbReference type="Pfam" id="PF02519">
    <property type="entry name" value="Auxin_inducible"/>
    <property type="match status" value="1"/>
</dbReference>
<organism evidence="2 3">
    <name type="scientific">Cocos nucifera</name>
    <name type="common">Coconut palm</name>
    <dbReference type="NCBI Taxonomy" id="13894"/>
    <lineage>
        <taxon>Eukaryota</taxon>
        <taxon>Viridiplantae</taxon>
        <taxon>Streptophyta</taxon>
        <taxon>Embryophyta</taxon>
        <taxon>Tracheophyta</taxon>
        <taxon>Spermatophyta</taxon>
        <taxon>Magnoliopsida</taxon>
        <taxon>Liliopsida</taxon>
        <taxon>Arecaceae</taxon>
        <taxon>Arecoideae</taxon>
        <taxon>Cocoseae</taxon>
        <taxon>Attaleinae</taxon>
        <taxon>Cocos</taxon>
    </lineage>
</organism>
<gene>
    <name evidence="2" type="ORF">COCNU_07G014800</name>
</gene>
<protein>
    <submittedName>
        <fullName evidence="2">Putative Auxin-responsive protein SAUR66</fullName>
    </submittedName>
</protein>
<keyword evidence="3" id="KW-1185">Reference proteome</keyword>
<comment type="caution">
    <text evidence="2">The sequence shown here is derived from an EMBL/GenBank/DDBJ whole genome shotgun (WGS) entry which is preliminary data.</text>
</comment>